<dbReference type="Proteomes" id="UP001153678">
    <property type="component" value="Unassembled WGS sequence"/>
</dbReference>
<organism evidence="1 2">
    <name type="scientific">Funneliformis geosporum</name>
    <dbReference type="NCBI Taxonomy" id="1117311"/>
    <lineage>
        <taxon>Eukaryota</taxon>
        <taxon>Fungi</taxon>
        <taxon>Fungi incertae sedis</taxon>
        <taxon>Mucoromycota</taxon>
        <taxon>Glomeromycotina</taxon>
        <taxon>Glomeromycetes</taxon>
        <taxon>Glomerales</taxon>
        <taxon>Glomeraceae</taxon>
        <taxon>Funneliformis</taxon>
    </lineage>
</organism>
<reference evidence="1" key="1">
    <citation type="submission" date="2022-08" db="EMBL/GenBank/DDBJ databases">
        <authorList>
            <person name="Kallberg Y."/>
            <person name="Tangrot J."/>
            <person name="Rosling A."/>
        </authorList>
    </citation>
    <scope>NUCLEOTIDE SEQUENCE</scope>
    <source>
        <strain evidence="1">Wild A</strain>
    </source>
</reference>
<dbReference type="EMBL" id="CAMKVN010003510">
    <property type="protein sequence ID" value="CAI2184911.1"/>
    <property type="molecule type" value="Genomic_DNA"/>
</dbReference>
<comment type="caution">
    <text evidence="1">The sequence shown here is derived from an EMBL/GenBank/DDBJ whole genome shotgun (WGS) entry which is preliminary data.</text>
</comment>
<evidence type="ECO:0000313" key="1">
    <source>
        <dbReference type="EMBL" id="CAI2184911.1"/>
    </source>
</evidence>
<name>A0A9W4SXA3_9GLOM</name>
<accession>A0A9W4SXA3</accession>
<proteinExistence type="predicted"/>
<gene>
    <name evidence="1" type="ORF">FWILDA_LOCUS11813</name>
</gene>
<protein>
    <submittedName>
        <fullName evidence="1">2135_t:CDS:1</fullName>
    </submittedName>
</protein>
<dbReference type="AlphaFoldDB" id="A0A9W4SXA3"/>
<sequence length="57" mass="6479">MTTVRKGGRQTYGTLNSFKSSPKKFSTLKVTKEWSDKERSTFMTSQLVKLETTSAED</sequence>
<keyword evidence="2" id="KW-1185">Reference proteome</keyword>
<evidence type="ECO:0000313" key="2">
    <source>
        <dbReference type="Proteomes" id="UP001153678"/>
    </source>
</evidence>